<evidence type="ECO:0000313" key="1">
    <source>
        <dbReference type="EMBL" id="MER6434616.1"/>
    </source>
</evidence>
<dbReference type="EMBL" id="JBEPAZ010000150">
    <property type="protein sequence ID" value="MER6434616.1"/>
    <property type="molecule type" value="Genomic_DNA"/>
</dbReference>
<keyword evidence="2" id="KW-1185">Reference proteome</keyword>
<dbReference type="RefSeq" id="WP_352066421.1">
    <property type="nucleotide sequence ID" value="NZ_JBEPAZ010000150.1"/>
</dbReference>
<gene>
    <name evidence="1" type="ORF">ABT272_44880</name>
</gene>
<reference evidence="1 2" key="1">
    <citation type="submission" date="2024-06" db="EMBL/GenBank/DDBJ databases">
        <title>The Natural Products Discovery Center: Release of the First 8490 Sequenced Strains for Exploring Actinobacteria Biosynthetic Diversity.</title>
        <authorList>
            <person name="Kalkreuter E."/>
            <person name="Kautsar S.A."/>
            <person name="Yang D."/>
            <person name="Bader C.D."/>
            <person name="Teijaro C.N."/>
            <person name="Fluegel L."/>
            <person name="Davis C.M."/>
            <person name="Simpson J.R."/>
            <person name="Lauterbach L."/>
            <person name="Steele A.D."/>
            <person name="Gui C."/>
            <person name="Meng S."/>
            <person name="Li G."/>
            <person name="Viehrig K."/>
            <person name="Ye F."/>
            <person name="Su P."/>
            <person name="Kiefer A.F."/>
            <person name="Nichols A."/>
            <person name="Cepeda A.J."/>
            <person name="Yan W."/>
            <person name="Fan B."/>
            <person name="Jiang Y."/>
            <person name="Adhikari A."/>
            <person name="Zheng C.-J."/>
            <person name="Schuster L."/>
            <person name="Cowan T.M."/>
            <person name="Smanski M.J."/>
            <person name="Chevrette M.G."/>
            <person name="De Carvalho L.P.S."/>
            <person name="Shen B."/>
        </authorList>
    </citation>
    <scope>NUCLEOTIDE SEQUENCE [LARGE SCALE GENOMIC DNA]</scope>
    <source>
        <strain evidence="1 2">NPDC001166</strain>
    </source>
</reference>
<comment type="caution">
    <text evidence="1">The sequence shown here is derived from an EMBL/GenBank/DDBJ whole genome shotgun (WGS) entry which is preliminary data.</text>
</comment>
<organism evidence="1 2">
    <name type="scientific">Streptomyces sp. 900105245</name>
    <dbReference type="NCBI Taxonomy" id="3154379"/>
    <lineage>
        <taxon>Bacteria</taxon>
        <taxon>Bacillati</taxon>
        <taxon>Actinomycetota</taxon>
        <taxon>Actinomycetes</taxon>
        <taxon>Kitasatosporales</taxon>
        <taxon>Streptomycetaceae</taxon>
        <taxon>Streptomyces</taxon>
    </lineage>
</organism>
<dbReference type="Proteomes" id="UP001470023">
    <property type="component" value="Unassembled WGS sequence"/>
</dbReference>
<accession>A0ABV1UN40</accession>
<sequence>MQYPQGGGLTPEWQAFRERIRLDAAKQFVAASSNAEVAQDLLIVSE</sequence>
<name>A0ABV1UN40_9ACTN</name>
<protein>
    <submittedName>
        <fullName evidence="1">Uncharacterized protein</fullName>
    </submittedName>
</protein>
<evidence type="ECO:0000313" key="2">
    <source>
        <dbReference type="Proteomes" id="UP001470023"/>
    </source>
</evidence>
<proteinExistence type="predicted"/>